<keyword evidence="3" id="KW-1185">Reference proteome</keyword>
<organism evidence="2 3">
    <name type="scientific">Hibiscus syriacus</name>
    <name type="common">Rose of Sharon</name>
    <dbReference type="NCBI Taxonomy" id="106335"/>
    <lineage>
        <taxon>Eukaryota</taxon>
        <taxon>Viridiplantae</taxon>
        <taxon>Streptophyta</taxon>
        <taxon>Embryophyta</taxon>
        <taxon>Tracheophyta</taxon>
        <taxon>Spermatophyta</taxon>
        <taxon>Magnoliopsida</taxon>
        <taxon>eudicotyledons</taxon>
        <taxon>Gunneridae</taxon>
        <taxon>Pentapetalae</taxon>
        <taxon>rosids</taxon>
        <taxon>malvids</taxon>
        <taxon>Malvales</taxon>
        <taxon>Malvaceae</taxon>
        <taxon>Malvoideae</taxon>
        <taxon>Hibiscus</taxon>
    </lineage>
</organism>
<dbReference type="PANTHER" id="PTHR33271">
    <property type="entry name" value="OS04G0445200 PROTEIN"/>
    <property type="match status" value="1"/>
</dbReference>
<dbReference type="AlphaFoldDB" id="A0A6A2Z214"/>
<reference evidence="2" key="1">
    <citation type="submission" date="2019-09" db="EMBL/GenBank/DDBJ databases">
        <title>Draft genome information of white flower Hibiscus syriacus.</title>
        <authorList>
            <person name="Kim Y.-M."/>
        </authorList>
    </citation>
    <scope>NUCLEOTIDE SEQUENCE [LARGE SCALE GENOMIC DNA]</scope>
    <source>
        <strain evidence="2">YM2019G1</strain>
    </source>
</reference>
<proteinExistence type="predicted"/>
<name>A0A6A2Z214_HIBSY</name>
<evidence type="ECO:0000259" key="1">
    <source>
        <dbReference type="Pfam" id="PF05899"/>
    </source>
</evidence>
<dbReference type="Proteomes" id="UP000436088">
    <property type="component" value="Unassembled WGS sequence"/>
</dbReference>
<evidence type="ECO:0000313" key="2">
    <source>
        <dbReference type="EMBL" id="KAE8685480.1"/>
    </source>
</evidence>
<dbReference type="InterPro" id="IPR008579">
    <property type="entry name" value="UGlyAH_Cupin_dom"/>
</dbReference>
<feature type="domain" description="(S)-ureidoglycine aminohydrolase cupin" evidence="1">
    <location>
        <begin position="2"/>
        <end position="38"/>
    </location>
</feature>
<dbReference type="InterPro" id="IPR014710">
    <property type="entry name" value="RmlC-like_jellyroll"/>
</dbReference>
<dbReference type="Pfam" id="PF05899">
    <property type="entry name" value="Cupin_3"/>
    <property type="match status" value="1"/>
</dbReference>
<dbReference type="PANTHER" id="PTHR33271:SF3">
    <property type="entry name" value="RMLC-LIKE CUPINS SUPERFAMILY PROTEIN"/>
    <property type="match status" value="1"/>
</dbReference>
<comment type="caution">
    <text evidence="2">The sequence shown here is derived from an EMBL/GenBank/DDBJ whole genome shotgun (WGS) entry which is preliminary data.</text>
</comment>
<evidence type="ECO:0000313" key="3">
    <source>
        <dbReference type="Proteomes" id="UP000436088"/>
    </source>
</evidence>
<dbReference type="Gene3D" id="2.60.120.10">
    <property type="entry name" value="Jelly Rolls"/>
    <property type="match status" value="1"/>
</dbReference>
<gene>
    <name evidence="2" type="ORF">F3Y22_tig00111097pilonHSYRG00057</name>
</gene>
<accession>A0A6A2Z214</accession>
<sequence length="83" mass="9062">MRGKVRVYPKGSPEFVDFGAGDLVVIPKGLSCTWDVSVLWINTTNSSLLLHPPPPSSSSSLSNSDLCLSLISDFHSFFRIHLS</sequence>
<protein>
    <submittedName>
        <fullName evidence="2">Protein EIN4-like</fullName>
    </submittedName>
</protein>
<dbReference type="EMBL" id="VEPZ02001231">
    <property type="protein sequence ID" value="KAE8685480.1"/>
    <property type="molecule type" value="Genomic_DNA"/>
</dbReference>